<name>B0BYN8_ACAM1</name>
<dbReference type="EMBL" id="CP000828">
    <property type="protein sequence ID" value="ABW25923.1"/>
    <property type="molecule type" value="Genomic_DNA"/>
</dbReference>
<evidence type="ECO:0000313" key="2">
    <source>
        <dbReference type="EMBL" id="ABW25923.1"/>
    </source>
</evidence>
<dbReference type="Proteomes" id="UP000000268">
    <property type="component" value="Chromosome"/>
</dbReference>
<accession>B0BYN8</accession>
<reference evidence="2 3" key="1">
    <citation type="journal article" date="2008" name="Proc. Natl. Acad. Sci. U.S.A.">
        <title>Niche adaptation and genome expansion in the chlorophyll d-producing cyanobacterium Acaryochloris marina.</title>
        <authorList>
            <person name="Swingley W.D."/>
            <person name="Chen M."/>
            <person name="Cheung P.C."/>
            <person name="Conrad A.L."/>
            <person name="Dejesa L.C."/>
            <person name="Hao J."/>
            <person name="Honchak B.M."/>
            <person name="Karbach L.E."/>
            <person name="Kurdoglu A."/>
            <person name="Lahiri S."/>
            <person name="Mastrian S.D."/>
            <person name="Miyashita H."/>
            <person name="Page L."/>
            <person name="Ramakrishna P."/>
            <person name="Satoh S."/>
            <person name="Sattley W.M."/>
            <person name="Shimada Y."/>
            <person name="Taylor H.L."/>
            <person name="Tomo T."/>
            <person name="Tsuchiya T."/>
            <person name="Wang Z.T."/>
            <person name="Raymond J."/>
            <person name="Mimuro M."/>
            <person name="Blankenship R.E."/>
            <person name="Touchman J.W."/>
        </authorList>
    </citation>
    <scope>NUCLEOTIDE SEQUENCE [LARGE SCALE GENOMIC DNA]</scope>
    <source>
        <strain evidence="3">MBIC 11017</strain>
    </source>
</reference>
<dbReference type="eggNOG" id="ENOG502ZAR9">
    <property type="taxonomic scope" value="Bacteria"/>
</dbReference>
<dbReference type="InterPro" id="IPR038938">
    <property type="entry name" value="D27-like"/>
</dbReference>
<dbReference type="GO" id="GO:0005506">
    <property type="term" value="F:iron ion binding"/>
    <property type="evidence" value="ECO:0007669"/>
    <property type="project" value="InterPro"/>
</dbReference>
<dbReference type="PANTHER" id="PTHR33591:SF4">
    <property type="entry name" value="OS08G0114100 PROTEIN"/>
    <property type="match status" value="1"/>
</dbReference>
<evidence type="ECO:0000259" key="1">
    <source>
        <dbReference type="Pfam" id="PF13225"/>
    </source>
</evidence>
<gene>
    <name evidence="2" type="ordered locus">AM1_0881</name>
</gene>
<protein>
    <recommendedName>
        <fullName evidence="1">Beta-carotene isomerase D27-like C-terminal domain-containing protein</fullName>
    </recommendedName>
</protein>
<dbReference type="Pfam" id="PF13225">
    <property type="entry name" value="D27-like_C"/>
    <property type="match status" value="1"/>
</dbReference>
<keyword evidence="3" id="KW-1185">Reference proteome</keyword>
<dbReference type="InterPro" id="IPR025114">
    <property type="entry name" value="D27-like_C"/>
</dbReference>
<dbReference type="KEGG" id="amr:AM1_0881"/>
<dbReference type="OrthoDB" id="5184564at2"/>
<dbReference type="RefSeq" id="WP_012161496.1">
    <property type="nucleotide sequence ID" value="NC_009925.1"/>
</dbReference>
<evidence type="ECO:0000313" key="3">
    <source>
        <dbReference type="Proteomes" id="UP000000268"/>
    </source>
</evidence>
<dbReference type="AlphaFoldDB" id="B0BYN8"/>
<proteinExistence type="predicted"/>
<feature type="domain" description="Beta-carotene isomerase D27-like C-terminal" evidence="1">
    <location>
        <begin position="98"/>
        <end position="185"/>
    </location>
</feature>
<sequence>MKTVYKDNWFDRAFIWLFSEKMAQVAGQKSELAGYEGLVDLSVQIMRGRNAKQQQEALATVLRSLIPSFVLLGIRTLFNPTKRILEWNAWFASRMFTWLVGPCDLTEVEVVGENGQLRTQRSGLHIQKCRYLEESGCVGMCVNMCKLPTQDFFAKEFGFPLTLTPNFEDMSCEMVFGHPAPPIEEEAVYNQPCLVGECQIAQPKAPACPQMRSN</sequence>
<dbReference type="STRING" id="329726.AM1_0881"/>
<dbReference type="HOGENOM" id="CLU_076741_1_1_3"/>
<organism evidence="2 3">
    <name type="scientific">Acaryochloris marina (strain MBIC 11017)</name>
    <dbReference type="NCBI Taxonomy" id="329726"/>
    <lineage>
        <taxon>Bacteria</taxon>
        <taxon>Bacillati</taxon>
        <taxon>Cyanobacteriota</taxon>
        <taxon>Cyanophyceae</taxon>
        <taxon>Acaryochloridales</taxon>
        <taxon>Acaryochloridaceae</taxon>
        <taxon>Acaryochloris</taxon>
    </lineage>
</organism>
<dbReference type="PANTHER" id="PTHR33591">
    <property type="entry name" value="BETA-CAROTENE ISOMERASE D27"/>
    <property type="match status" value="1"/>
</dbReference>